<evidence type="ECO:0000259" key="1">
    <source>
        <dbReference type="Pfam" id="PF12957"/>
    </source>
</evidence>
<dbReference type="Proteomes" id="UP001062223">
    <property type="component" value="Plasmid unnamed"/>
</dbReference>
<name>A0A9Q9PBJ9_9MICO</name>
<dbReference type="RefSeq" id="WP_214585383.1">
    <property type="nucleotide sequence ID" value="NZ_CP104936.1"/>
</dbReference>
<geneLocation type="plasmid" evidence="2 3">
    <name>unnamed</name>
</geneLocation>
<accession>A0A9Q9PBJ9</accession>
<dbReference type="KEGG" id="cpoi:OE229_17620"/>
<protein>
    <submittedName>
        <fullName evidence="2">DUF3846 domain-containing protein</fullName>
    </submittedName>
</protein>
<evidence type="ECO:0000313" key="3">
    <source>
        <dbReference type="Proteomes" id="UP001062223"/>
    </source>
</evidence>
<dbReference type="GeneID" id="99625334"/>
<feature type="domain" description="DUF3846" evidence="1">
    <location>
        <begin position="5"/>
        <end position="93"/>
    </location>
</feature>
<keyword evidence="2" id="KW-0614">Plasmid</keyword>
<dbReference type="Pfam" id="PF12957">
    <property type="entry name" value="DUF3846"/>
    <property type="match status" value="1"/>
</dbReference>
<gene>
    <name evidence="2" type="ORF">OE229_17620</name>
</gene>
<reference evidence="2" key="1">
    <citation type="submission" date="2022-09" db="EMBL/GenBank/DDBJ databases">
        <title>Taxonomy of Curtobacterium flaccumfaciens.</title>
        <authorList>
            <person name="Osdaghi E."/>
            <person name="Taghavi S.M."/>
            <person name="Hamidizade M."/>
            <person name="Abachi H."/>
            <person name="Fazliarab A."/>
            <person name="Baeyen S."/>
            <person name="Portier P."/>
            <person name="Van Vaerenbergh J."/>
            <person name="Jacques M.-A."/>
        </authorList>
    </citation>
    <scope>NUCLEOTIDE SEQUENCE</scope>
    <source>
        <strain evidence="2">AGQB46</strain>
        <plasmid evidence="2">unnamed</plasmid>
    </source>
</reference>
<organism evidence="2 3">
    <name type="scientific">Curtobacterium poinsettiae</name>
    <dbReference type="NCBI Taxonomy" id="159612"/>
    <lineage>
        <taxon>Bacteria</taxon>
        <taxon>Bacillati</taxon>
        <taxon>Actinomycetota</taxon>
        <taxon>Actinomycetes</taxon>
        <taxon>Micrococcales</taxon>
        <taxon>Microbacteriaceae</taxon>
        <taxon>Curtobacterium</taxon>
    </lineage>
</organism>
<dbReference type="InterPro" id="IPR024559">
    <property type="entry name" value="DUF3846"/>
</dbReference>
<dbReference type="EMBL" id="CP106880">
    <property type="protein sequence ID" value="UYC82754.1"/>
    <property type="molecule type" value="Genomic_DNA"/>
</dbReference>
<dbReference type="AlphaFoldDB" id="A0A9Q9PBJ9"/>
<evidence type="ECO:0000313" key="2">
    <source>
        <dbReference type="EMBL" id="UYC82754.1"/>
    </source>
</evidence>
<proteinExistence type="predicted"/>
<sequence length="113" mass="12346">MNARESTLQGTREQIGCRLVDVVRLDGRIDAWIDDEGMYAGERNDLATVAAVALGRSRAASPLFGTVLFLTYDEAGDTRSLSPDQYKAVLAAFEHARAALDRAEALTAVFRQQ</sequence>